<dbReference type="Gene3D" id="3.50.50.60">
    <property type="entry name" value="FAD/NAD(P)-binding domain"/>
    <property type="match status" value="1"/>
</dbReference>
<dbReference type="EMBL" id="JBBXMP010000057">
    <property type="protein sequence ID" value="KAL0064771.1"/>
    <property type="molecule type" value="Genomic_DNA"/>
</dbReference>
<evidence type="ECO:0000313" key="9">
    <source>
        <dbReference type="EMBL" id="KAL0064771.1"/>
    </source>
</evidence>
<keyword evidence="5" id="KW-0274">FAD</keyword>
<dbReference type="InterPro" id="IPR000172">
    <property type="entry name" value="GMC_OxRdtase_N"/>
</dbReference>
<dbReference type="PANTHER" id="PTHR11552">
    <property type="entry name" value="GLUCOSE-METHANOL-CHOLINE GMC OXIDOREDUCTASE"/>
    <property type="match status" value="1"/>
</dbReference>
<keyword evidence="10" id="KW-1185">Reference proteome</keyword>
<evidence type="ECO:0000256" key="3">
    <source>
        <dbReference type="ARBA" id="ARBA00022630"/>
    </source>
</evidence>
<evidence type="ECO:0000256" key="6">
    <source>
        <dbReference type="ARBA" id="ARBA00023002"/>
    </source>
</evidence>
<evidence type="ECO:0000259" key="8">
    <source>
        <dbReference type="PROSITE" id="PS00624"/>
    </source>
</evidence>
<dbReference type="PIRSF" id="PIRSF000137">
    <property type="entry name" value="Alcohol_oxidase"/>
    <property type="match status" value="1"/>
</dbReference>
<comment type="caution">
    <text evidence="9">The sequence shown here is derived from an EMBL/GenBank/DDBJ whole genome shotgun (WGS) entry which is preliminary data.</text>
</comment>
<evidence type="ECO:0000256" key="5">
    <source>
        <dbReference type="ARBA" id="ARBA00022827"/>
    </source>
</evidence>
<dbReference type="Gene3D" id="3.30.560.10">
    <property type="entry name" value="Glucose Oxidase, domain 3"/>
    <property type="match status" value="1"/>
</dbReference>
<protein>
    <recommendedName>
        <fullName evidence="8">Glucose-methanol-choline oxidoreductase N-terminal domain-containing protein</fullName>
    </recommendedName>
</protein>
<evidence type="ECO:0000256" key="2">
    <source>
        <dbReference type="ARBA" id="ARBA00010790"/>
    </source>
</evidence>
<dbReference type="InterPro" id="IPR007867">
    <property type="entry name" value="GMC_OxRtase_C"/>
</dbReference>
<accession>A0ABR2ZUI3</accession>
<dbReference type="Proteomes" id="UP001437256">
    <property type="component" value="Unassembled WGS sequence"/>
</dbReference>
<dbReference type="PROSITE" id="PS00624">
    <property type="entry name" value="GMC_OXRED_2"/>
    <property type="match status" value="1"/>
</dbReference>
<dbReference type="SUPFAM" id="SSF54373">
    <property type="entry name" value="FAD-linked reductases, C-terminal domain"/>
    <property type="match status" value="1"/>
</dbReference>
<gene>
    <name evidence="9" type="ORF">AAF712_008318</name>
</gene>
<comment type="similarity">
    <text evidence="2">Belongs to the GMC oxidoreductase family.</text>
</comment>
<evidence type="ECO:0000313" key="10">
    <source>
        <dbReference type="Proteomes" id="UP001437256"/>
    </source>
</evidence>
<keyword evidence="4" id="KW-0732">Signal</keyword>
<dbReference type="SUPFAM" id="SSF51905">
    <property type="entry name" value="FAD/NAD(P)-binding domain"/>
    <property type="match status" value="1"/>
</dbReference>
<dbReference type="Pfam" id="PF05199">
    <property type="entry name" value="GMC_oxred_C"/>
    <property type="match status" value="1"/>
</dbReference>
<sequence>MAWSRGTKTEYDSWTQFAQGEDWSWNGLLPYFKKGNTIKANQSNPFPGLSESERKAGNDPNFVGYGGPIHSGLNSFYADPVFPWVKTLNNLGVKTNSNPENGDNNGILNSRSNVNFDTGRRSYADEYYCRSTRKPNFHVLTGAQVTKVLFVTHKYEKNLIASGVQFVVGDEYFVANASKEVILAAGTFQSPQLLELSGIGNAKLLKGLNITSLIDIPSVGENLQDHWAVVTQLELEPGHLTFDELRNNATFAQEQTAFYNRTGGGMLGATTTGLAFLPTKLYLDKKQSDLLLASYDRSVSALEPTLLQRVHFDLQRQWLRGNVPAIELIQFSTGFLGGEANKSYISLIVAGMHHLSRGSVHVNSTDPLAHPVINPNLLNNEFDSQLLLGALRLVYRAASTLPMKNLIKQMTSPDPLATDAALLE</sequence>
<evidence type="ECO:0000256" key="7">
    <source>
        <dbReference type="ARBA" id="ARBA00023180"/>
    </source>
</evidence>
<keyword evidence="7" id="KW-0325">Glycoprotein</keyword>
<dbReference type="InterPro" id="IPR036188">
    <property type="entry name" value="FAD/NAD-bd_sf"/>
</dbReference>
<reference evidence="9 10" key="1">
    <citation type="submission" date="2024-05" db="EMBL/GenBank/DDBJ databases">
        <title>A draft genome resource for the thread blight pathogen Marasmius tenuissimus strain MS-2.</title>
        <authorList>
            <person name="Yulfo-Soto G.E."/>
            <person name="Baruah I.K."/>
            <person name="Amoako-Attah I."/>
            <person name="Bukari Y."/>
            <person name="Meinhardt L.W."/>
            <person name="Bailey B.A."/>
            <person name="Cohen S.P."/>
        </authorList>
    </citation>
    <scope>NUCLEOTIDE SEQUENCE [LARGE SCALE GENOMIC DNA]</scope>
    <source>
        <strain evidence="9 10">MS-2</strain>
    </source>
</reference>
<organism evidence="9 10">
    <name type="scientific">Marasmius tenuissimus</name>
    <dbReference type="NCBI Taxonomy" id="585030"/>
    <lineage>
        <taxon>Eukaryota</taxon>
        <taxon>Fungi</taxon>
        <taxon>Dikarya</taxon>
        <taxon>Basidiomycota</taxon>
        <taxon>Agaricomycotina</taxon>
        <taxon>Agaricomycetes</taxon>
        <taxon>Agaricomycetidae</taxon>
        <taxon>Agaricales</taxon>
        <taxon>Marasmiineae</taxon>
        <taxon>Marasmiaceae</taxon>
        <taxon>Marasmius</taxon>
    </lineage>
</organism>
<dbReference type="InterPro" id="IPR012132">
    <property type="entry name" value="GMC_OxRdtase"/>
</dbReference>
<evidence type="ECO:0000256" key="4">
    <source>
        <dbReference type="ARBA" id="ARBA00022729"/>
    </source>
</evidence>
<name>A0ABR2ZUI3_9AGAR</name>
<feature type="domain" description="Glucose-methanol-choline oxidoreductase N-terminal" evidence="8">
    <location>
        <begin position="186"/>
        <end position="200"/>
    </location>
</feature>
<proteinExistence type="inferred from homology"/>
<dbReference type="PANTHER" id="PTHR11552:SF201">
    <property type="entry name" value="GLUCOSE-METHANOL-CHOLINE OXIDOREDUCTASE N-TERMINAL DOMAIN-CONTAINING PROTEIN"/>
    <property type="match status" value="1"/>
</dbReference>
<comment type="cofactor">
    <cofactor evidence="1">
        <name>FAD</name>
        <dbReference type="ChEBI" id="CHEBI:57692"/>
    </cofactor>
</comment>
<keyword evidence="3" id="KW-0285">Flavoprotein</keyword>
<evidence type="ECO:0000256" key="1">
    <source>
        <dbReference type="ARBA" id="ARBA00001974"/>
    </source>
</evidence>
<dbReference type="Pfam" id="PF00732">
    <property type="entry name" value="GMC_oxred_N"/>
    <property type="match status" value="1"/>
</dbReference>
<keyword evidence="6" id="KW-0560">Oxidoreductase</keyword>